<name>A0ABV8SV48_9GAMM</name>
<evidence type="ECO:0000313" key="2">
    <source>
        <dbReference type="EMBL" id="MFC4311045.1"/>
    </source>
</evidence>
<feature type="chain" id="PRO_5047106743" description="Peptidase S9 prolyl oligopeptidase catalytic domain-containing protein" evidence="1">
    <location>
        <begin position="29"/>
        <end position="758"/>
    </location>
</feature>
<feature type="signal peptide" evidence="1">
    <location>
        <begin position="1"/>
        <end position="28"/>
    </location>
</feature>
<evidence type="ECO:0000313" key="3">
    <source>
        <dbReference type="Proteomes" id="UP001595904"/>
    </source>
</evidence>
<reference evidence="3" key="1">
    <citation type="journal article" date="2019" name="Int. J. Syst. Evol. Microbiol.">
        <title>The Global Catalogue of Microorganisms (GCM) 10K type strain sequencing project: providing services to taxonomists for standard genome sequencing and annotation.</title>
        <authorList>
            <consortium name="The Broad Institute Genomics Platform"/>
            <consortium name="The Broad Institute Genome Sequencing Center for Infectious Disease"/>
            <person name="Wu L."/>
            <person name="Ma J."/>
        </authorList>
    </citation>
    <scope>NUCLEOTIDE SEQUENCE [LARGE SCALE GENOMIC DNA]</scope>
    <source>
        <strain evidence="3">CGMCC 1.10759</strain>
    </source>
</reference>
<proteinExistence type="predicted"/>
<keyword evidence="1" id="KW-0732">Signal</keyword>
<gene>
    <name evidence="2" type="ORF">ACFPN2_18250</name>
</gene>
<keyword evidence="3" id="KW-1185">Reference proteome</keyword>
<dbReference type="Gene3D" id="2.120.10.30">
    <property type="entry name" value="TolB, C-terminal domain"/>
    <property type="match status" value="2"/>
</dbReference>
<evidence type="ECO:0000256" key="1">
    <source>
        <dbReference type="SAM" id="SignalP"/>
    </source>
</evidence>
<comment type="caution">
    <text evidence="2">The sequence shown here is derived from an EMBL/GenBank/DDBJ whole genome shotgun (WGS) entry which is preliminary data.</text>
</comment>
<dbReference type="InterPro" id="IPR029058">
    <property type="entry name" value="AB_hydrolase_fold"/>
</dbReference>
<organism evidence="2 3">
    <name type="scientific">Steroidobacter flavus</name>
    <dbReference type="NCBI Taxonomy" id="1842136"/>
    <lineage>
        <taxon>Bacteria</taxon>
        <taxon>Pseudomonadati</taxon>
        <taxon>Pseudomonadota</taxon>
        <taxon>Gammaproteobacteria</taxon>
        <taxon>Steroidobacterales</taxon>
        <taxon>Steroidobacteraceae</taxon>
        <taxon>Steroidobacter</taxon>
    </lineage>
</organism>
<dbReference type="EMBL" id="JBHSDU010000003">
    <property type="protein sequence ID" value="MFC4311045.1"/>
    <property type="molecule type" value="Genomic_DNA"/>
</dbReference>
<dbReference type="SUPFAM" id="SSF82171">
    <property type="entry name" value="DPP6 N-terminal domain-like"/>
    <property type="match status" value="1"/>
</dbReference>
<dbReference type="Gene3D" id="3.40.50.1820">
    <property type="entry name" value="alpha/beta hydrolase"/>
    <property type="match status" value="1"/>
</dbReference>
<dbReference type="SUPFAM" id="SSF53474">
    <property type="entry name" value="alpha/beta-Hydrolases"/>
    <property type="match status" value="1"/>
</dbReference>
<dbReference type="InterPro" id="IPR011042">
    <property type="entry name" value="6-blade_b-propeller_TolB-like"/>
</dbReference>
<accession>A0ABV8SV48</accession>
<dbReference type="Proteomes" id="UP001595904">
    <property type="component" value="Unassembled WGS sequence"/>
</dbReference>
<dbReference type="RefSeq" id="WP_380599047.1">
    <property type="nucleotide sequence ID" value="NZ_JBHSDU010000003.1"/>
</dbReference>
<protein>
    <recommendedName>
        <fullName evidence="4">Peptidase S9 prolyl oligopeptidase catalytic domain-containing protein</fullName>
    </recommendedName>
</protein>
<sequence length="758" mass="84358">MSLVKRAWQCRARAWVAASLLFVSVASATDTGSRGATVQDAINMVRIQYAVTPDDKVAAISDDGTQAAFVTWRGDLARNTNVYELRTVDLRPPLKQQSSRVVLTRLFPGDQLDQVASPIQQLRYLKGNKVLTYLGRDAAGVAQAYRLDLATGEETQLTKHPTAVRTFTVDADGKLLGFSAIASADDGTAKRLEEDGVFLWEPGVFSFGQTFFSASPALIRLKQVDAVRQFFLTANGRDQLIFDSRQSRPKAPLDMKDPKVARAPSQSLAEDAVLGHFSVMPAAPNGRQMLLYPYLVAEQPLHPERYAYYMSSHMNEFGRRIAARVGVIDVATGKIEPLLDAPSPQFERYESGPPLWSPDGKSVVVYTLFPDRPADAPAWVEVDLATRRIVPLGLAKDARPVSWAADGRTLVLSINGDSFSQIRRTGDGKWSRPTQPGRANGFNADWSVAANGKVVLGVSDALRTPPDLTAYDPATKRSIRLTDLNPQLAEIRFGETTAYHWRSKPTDPADGFLVKPIDYQPGKRYPLVVLLDDNTLRFGNAPFLFDGVWQLSSHATQMLAAQGFMVLYKREASMRDVIETPAEAERVREDMERVVAQLDREGLIDPARVGVSGWSRAGYYTSYLVIHSSIKFAAAINTDGGASEYTNGMRAFTDKELSQIRTPVMFQSHGLWSLVYHGAMADRMNQLDRPAEILYFETASHTTTRPQHRLRSLGSSIDWWRFWLKGEEDPDPAKAAQYSHWRELRAVQERQLERSSSR</sequence>
<evidence type="ECO:0008006" key="4">
    <source>
        <dbReference type="Google" id="ProtNLM"/>
    </source>
</evidence>